<evidence type="ECO:0000256" key="2">
    <source>
        <dbReference type="ARBA" id="ARBA00022898"/>
    </source>
</evidence>
<dbReference type="GO" id="GO:0006567">
    <property type="term" value="P:L-threonine catabolic process"/>
    <property type="evidence" value="ECO:0007669"/>
    <property type="project" value="TreeGrafter"/>
</dbReference>
<organism evidence="5 6">
    <name type="scientific">Sulfitobacter mediterraneus</name>
    <dbReference type="NCBI Taxonomy" id="83219"/>
    <lineage>
        <taxon>Bacteria</taxon>
        <taxon>Pseudomonadati</taxon>
        <taxon>Pseudomonadota</taxon>
        <taxon>Alphaproteobacteria</taxon>
        <taxon>Rhodobacterales</taxon>
        <taxon>Roseobacteraceae</taxon>
        <taxon>Sulfitobacter</taxon>
    </lineage>
</organism>
<keyword evidence="2" id="KW-0663">Pyridoxal phosphate</keyword>
<dbReference type="AlphaFoldDB" id="A0A061SP79"/>
<dbReference type="GO" id="GO:0004794">
    <property type="term" value="F:threonine deaminase activity"/>
    <property type="evidence" value="ECO:0007669"/>
    <property type="project" value="TreeGrafter"/>
</dbReference>
<dbReference type="GO" id="GO:0003941">
    <property type="term" value="F:L-serine ammonia-lyase activity"/>
    <property type="evidence" value="ECO:0007669"/>
    <property type="project" value="TreeGrafter"/>
</dbReference>
<evidence type="ECO:0000256" key="3">
    <source>
        <dbReference type="ARBA" id="ARBA00023239"/>
    </source>
</evidence>
<evidence type="ECO:0000313" key="6">
    <source>
        <dbReference type="Proteomes" id="UP000027337"/>
    </source>
</evidence>
<dbReference type="eggNOG" id="COG1171">
    <property type="taxonomic scope" value="Bacteria"/>
</dbReference>
<dbReference type="Proteomes" id="UP000027337">
    <property type="component" value="Unassembled WGS sequence"/>
</dbReference>
<accession>A0A061SP79</accession>
<evidence type="ECO:0000259" key="4">
    <source>
        <dbReference type="Pfam" id="PF00291"/>
    </source>
</evidence>
<dbReference type="InterPro" id="IPR000634">
    <property type="entry name" value="Ser/Thr_deHydtase_PyrdxlP-BS"/>
</dbReference>
<dbReference type="EMBL" id="JEMU01000029">
    <property type="protein sequence ID" value="KAJ01463.1"/>
    <property type="molecule type" value="Genomic_DNA"/>
</dbReference>
<evidence type="ECO:0000313" key="5">
    <source>
        <dbReference type="EMBL" id="KAJ01463.1"/>
    </source>
</evidence>
<dbReference type="InterPro" id="IPR036052">
    <property type="entry name" value="TrpB-like_PALP_sf"/>
</dbReference>
<evidence type="ECO:0000256" key="1">
    <source>
        <dbReference type="ARBA" id="ARBA00001933"/>
    </source>
</evidence>
<dbReference type="InterPro" id="IPR050147">
    <property type="entry name" value="Ser/Thr_Dehydratase"/>
</dbReference>
<feature type="domain" description="Tryptophan synthase beta chain-like PALP" evidence="4">
    <location>
        <begin position="25"/>
        <end position="307"/>
    </location>
</feature>
<name>A0A061SP79_9RHOB</name>
<dbReference type="PROSITE" id="PS00165">
    <property type="entry name" value="DEHYDRATASE_SER_THR"/>
    <property type="match status" value="1"/>
</dbReference>
<dbReference type="PANTHER" id="PTHR48078">
    <property type="entry name" value="THREONINE DEHYDRATASE, MITOCHONDRIAL-RELATED"/>
    <property type="match status" value="1"/>
</dbReference>
<reference evidence="5 6" key="1">
    <citation type="journal article" date="2014" name="Genome Announc.">
        <title>Draft Genome Sequences of Two Isolates of the Roseobacter Group, Sulfitobacter sp. Strains 3SOLIMAR09 and 1FIGIMAR09, from Harbors of Mallorca Island (Mediterranean Sea).</title>
        <authorList>
            <person name="Mas-Llado M."/>
            <person name="Pina-Villalonga J.M."/>
            <person name="Brunet-Galmes I."/>
            <person name="Nogales B."/>
            <person name="Bosch R."/>
        </authorList>
    </citation>
    <scope>NUCLEOTIDE SEQUENCE [LARGE SCALE GENOMIC DNA]</scope>
    <source>
        <strain evidence="5 6">1FIGIMAR09</strain>
    </source>
</reference>
<comment type="cofactor">
    <cofactor evidence="1">
        <name>pyridoxal 5'-phosphate</name>
        <dbReference type="ChEBI" id="CHEBI:597326"/>
    </cofactor>
</comment>
<dbReference type="RefSeq" id="WP_037911658.1">
    <property type="nucleotide sequence ID" value="NZ_JEMU01000029.1"/>
</dbReference>
<dbReference type="SUPFAM" id="SSF53686">
    <property type="entry name" value="Tryptophan synthase beta subunit-like PLP-dependent enzymes"/>
    <property type="match status" value="1"/>
</dbReference>
<protein>
    <recommendedName>
        <fullName evidence="4">Tryptophan synthase beta chain-like PALP domain-containing protein</fullName>
    </recommendedName>
</protein>
<dbReference type="STRING" id="83219.PM02_19210"/>
<proteinExistence type="predicted"/>
<comment type="caution">
    <text evidence="5">The sequence shown here is derived from an EMBL/GenBank/DDBJ whole genome shotgun (WGS) entry which is preliminary data.</text>
</comment>
<dbReference type="GO" id="GO:0009097">
    <property type="term" value="P:isoleucine biosynthetic process"/>
    <property type="evidence" value="ECO:0007669"/>
    <property type="project" value="TreeGrafter"/>
</dbReference>
<dbReference type="PANTHER" id="PTHR48078:SF6">
    <property type="entry name" value="L-THREONINE DEHYDRATASE CATABOLIC TDCB"/>
    <property type="match status" value="1"/>
</dbReference>
<sequence>MTQSPLVLQQAAASVQARRRIAQWLPPTPCLPSKRVFEDGTGLFFKAENFQRTGSFKFRGALSKLTSLPVDQPVITASSGNHGIALSTAAQITGHQLAVVLPETVAKDKLNKIKALGVEVILHSNDSGLAERHARVVAEERGHTYVSPYNDAQIIAGQGTLALELLEQLPQIDNVFVSLGGGGLISGIGSVLKAFSPRTRMIGVSAINSAALDASVKAGKTVDVVHSETLADGCAGGIDEGTITLPLVTEVVDEFITCTEDQIAEGMRRIAWDEKMLVEGSAGLALAPWLEDQPRFAGQTSVIVLCGANFDQATVAPVLGLG</sequence>
<dbReference type="InterPro" id="IPR001926">
    <property type="entry name" value="TrpB-like_PALP"/>
</dbReference>
<dbReference type="GO" id="GO:0006565">
    <property type="term" value="P:L-serine catabolic process"/>
    <property type="evidence" value="ECO:0007669"/>
    <property type="project" value="TreeGrafter"/>
</dbReference>
<dbReference type="CDD" id="cd01562">
    <property type="entry name" value="Thr-dehyd"/>
    <property type="match status" value="1"/>
</dbReference>
<dbReference type="Pfam" id="PF00291">
    <property type="entry name" value="PALP"/>
    <property type="match status" value="1"/>
</dbReference>
<keyword evidence="6" id="KW-1185">Reference proteome</keyword>
<dbReference type="GO" id="GO:0030170">
    <property type="term" value="F:pyridoxal phosphate binding"/>
    <property type="evidence" value="ECO:0007669"/>
    <property type="project" value="InterPro"/>
</dbReference>
<dbReference type="Gene3D" id="3.40.50.1100">
    <property type="match status" value="2"/>
</dbReference>
<keyword evidence="3" id="KW-0456">Lyase</keyword>
<gene>
    <name evidence="5" type="ORF">PM02_19210</name>
</gene>